<evidence type="ECO:0000313" key="3">
    <source>
        <dbReference type="Proteomes" id="UP000186919"/>
    </source>
</evidence>
<gene>
    <name evidence="2" type="ORF">AWB85_16420</name>
</gene>
<dbReference type="PRINTS" id="PR00420">
    <property type="entry name" value="RNGMNOXGNASE"/>
</dbReference>
<dbReference type="PANTHER" id="PTHR46865">
    <property type="entry name" value="OXIDOREDUCTASE-RELATED"/>
    <property type="match status" value="1"/>
</dbReference>
<dbReference type="Gene3D" id="3.50.50.60">
    <property type="entry name" value="FAD/NAD(P)-binding domain"/>
    <property type="match status" value="1"/>
</dbReference>
<dbReference type="GO" id="GO:0071949">
    <property type="term" value="F:FAD binding"/>
    <property type="evidence" value="ECO:0007669"/>
    <property type="project" value="InterPro"/>
</dbReference>
<dbReference type="InterPro" id="IPR002938">
    <property type="entry name" value="FAD-bd"/>
</dbReference>
<dbReference type="Proteomes" id="UP000186919">
    <property type="component" value="Unassembled WGS sequence"/>
</dbReference>
<dbReference type="Gene3D" id="3.30.9.10">
    <property type="entry name" value="D-Amino Acid Oxidase, subunit A, domain 2"/>
    <property type="match status" value="1"/>
</dbReference>
<dbReference type="Pfam" id="PF01494">
    <property type="entry name" value="FAD_binding_3"/>
    <property type="match status" value="1"/>
</dbReference>
<dbReference type="PANTHER" id="PTHR46865:SF8">
    <property type="entry name" value="POSSIBLE OXIDOREDUCTASE"/>
    <property type="match status" value="1"/>
</dbReference>
<dbReference type="EMBL" id="LQYE01000032">
    <property type="protein sequence ID" value="OAT66323.1"/>
    <property type="molecule type" value="Genomic_DNA"/>
</dbReference>
<name>A0A179V5J8_9MYCO</name>
<dbReference type="InterPro" id="IPR036188">
    <property type="entry name" value="FAD/NAD-bd_sf"/>
</dbReference>
<evidence type="ECO:0000259" key="1">
    <source>
        <dbReference type="Pfam" id="PF01494"/>
    </source>
</evidence>
<accession>A0A179V5J8</accession>
<proteinExistence type="predicted"/>
<organism evidence="2 3">
    <name type="scientific">Mycobacteroides immunogenum</name>
    <dbReference type="NCBI Taxonomy" id="83262"/>
    <lineage>
        <taxon>Bacteria</taxon>
        <taxon>Bacillati</taxon>
        <taxon>Actinomycetota</taxon>
        <taxon>Actinomycetes</taxon>
        <taxon>Mycobacteriales</taxon>
        <taxon>Mycobacteriaceae</taxon>
        <taxon>Mycobacteroides</taxon>
    </lineage>
</organism>
<protein>
    <submittedName>
        <fullName evidence="2">FAD-dependent oxidoreductase</fullName>
    </submittedName>
</protein>
<sequence length="412" mass="45746">MSCAEPPREDRRALVVGLGISGMAAAIRLHQIGWKPIIVERAPARRTGGNFVIVFGSGRSAAARLGISPHLSDRRPTGISYECDRRGRRRVGMNFTDLPGEAWMVLRGDVEAAAFHALPDDIEIRYSTTPMKIEQHAGGASVTLSNTADSGDTTVRTEEFGLVVGADGLRSTVRKLVFGPDEQYLRRLNHMVATFEMPEKLTAVAVQDGAWLVEAGRSLIIYPMRDRMPTAQLSYRTEDVDAEFTEPAAARLRRMFGPAPYGSMLGEVLDAFDRTDQYLFDSVEQVHMPRWYRDRVVLVGDAAWCETMYSGLGVSSALAGPELLGTMLARHPDDPGTAFAEWERALRPFIDAYQGYGLKQRFFFTPENRRELLVRRSVARLIHTPFTRALLTALTRGSKTARLKDQDISAGI</sequence>
<evidence type="ECO:0000313" key="2">
    <source>
        <dbReference type="EMBL" id="OAT66323.1"/>
    </source>
</evidence>
<reference evidence="2 3" key="1">
    <citation type="submission" date="2016-01" db="EMBL/GenBank/DDBJ databases">
        <title>Mycobacterium immunogenum strain CD11_6 genome sequencing and assembly.</title>
        <authorList>
            <person name="Kaur G."/>
            <person name="Nair G.R."/>
            <person name="Mayilraj S."/>
        </authorList>
    </citation>
    <scope>NUCLEOTIDE SEQUENCE [LARGE SCALE GENOMIC DNA]</scope>
    <source>
        <strain evidence="2 3">CD11-6</strain>
    </source>
</reference>
<dbReference type="SUPFAM" id="SSF51905">
    <property type="entry name" value="FAD/NAD(P)-binding domain"/>
    <property type="match status" value="1"/>
</dbReference>
<dbReference type="InterPro" id="IPR051704">
    <property type="entry name" value="FAD_aromatic-hydroxylase"/>
</dbReference>
<dbReference type="RefSeq" id="WP_064633225.1">
    <property type="nucleotide sequence ID" value="NZ_LQYE01000032.1"/>
</dbReference>
<feature type="domain" description="FAD-binding" evidence="1">
    <location>
        <begin position="122"/>
        <end position="329"/>
    </location>
</feature>
<dbReference type="AlphaFoldDB" id="A0A179V5J8"/>
<comment type="caution">
    <text evidence="2">The sequence shown here is derived from an EMBL/GenBank/DDBJ whole genome shotgun (WGS) entry which is preliminary data.</text>
</comment>